<feature type="region of interest" description="Disordered" evidence="1">
    <location>
        <begin position="190"/>
        <end position="230"/>
    </location>
</feature>
<evidence type="ECO:0008006" key="4">
    <source>
        <dbReference type="Google" id="ProtNLM"/>
    </source>
</evidence>
<dbReference type="AlphaFoldDB" id="A0A934Q9T3"/>
<keyword evidence="3" id="KW-1185">Reference proteome</keyword>
<reference evidence="2" key="1">
    <citation type="submission" date="2020-12" db="EMBL/GenBank/DDBJ databases">
        <title>Leucobacter sp. CAS1, isolated from Chromium sludge.</title>
        <authorList>
            <person name="Xu Z."/>
        </authorList>
    </citation>
    <scope>NUCLEOTIDE SEQUENCE</scope>
    <source>
        <strain evidence="2">CSA1</strain>
    </source>
</reference>
<feature type="compositionally biased region" description="Basic and acidic residues" evidence="1">
    <location>
        <begin position="193"/>
        <end position="215"/>
    </location>
</feature>
<sequence>MATVADLRLATAENLRWAQRDLTEFFGAYAGADPIELRDALLEFYPDFVQVYGEQGAELAAEFYDEARAAALASGQYRASLAPPVPQEQAVGVAKWAIGPAFEDNWDSALQQLVGASTRLIQQQGRDTMRWNVDRDPTAVGWRRETRAGSCQFCRMLADRGGVYSKKSAYFAAHDNCRCVVAPSWDQSARRSRVPDFKTSERTSRMKPAQREAAKRQVKQWLADNADKLT</sequence>
<dbReference type="Pfam" id="PF25310">
    <property type="entry name" value="VG15"/>
    <property type="match status" value="1"/>
</dbReference>
<dbReference type="RefSeq" id="WP_200116305.1">
    <property type="nucleotide sequence ID" value="NZ_JAEHOH010000022.1"/>
</dbReference>
<evidence type="ECO:0000313" key="3">
    <source>
        <dbReference type="Proteomes" id="UP000608530"/>
    </source>
</evidence>
<evidence type="ECO:0000256" key="1">
    <source>
        <dbReference type="SAM" id="MobiDB-lite"/>
    </source>
</evidence>
<organism evidence="2 3">
    <name type="scientific">Leucobacter chromiisoli</name>
    <dbReference type="NCBI Taxonomy" id="2796471"/>
    <lineage>
        <taxon>Bacteria</taxon>
        <taxon>Bacillati</taxon>
        <taxon>Actinomycetota</taxon>
        <taxon>Actinomycetes</taxon>
        <taxon>Micrococcales</taxon>
        <taxon>Microbacteriaceae</taxon>
        <taxon>Leucobacter</taxon>
    </lineage>
</organism>
<proteinExistence type="predicted"/>
<name>A0A934Q9T3_9MICO</name>
<gene>
    <name evidence="2" type="ORF">JD276_14085</name>
</gene>
<evidence type="ECO:0000313" key="2">
    <source>
        <dbReference type="EMBL" id="MBK0420163.1"/>
    </source>
</evidence>
<dbReference type="Proteomes" id="UP000608530">
    <property type="component" value="Unassembled WGS sequence"/>
</dbReference>
<dbReference type="InterPro" id="IPR057369">
    <property type="entry name" value="VG15"/>
</dbReference>
<dbReference type="EMBL" id="JAEHOH010000022">
    <property type="protein sequence ID" value="MBK0420163.1"/>
    <property type="molecule type" value="Genomic_DNA"/>
</dbReference>
<accession>A0A934Q9T3</accession>
<protein>
    <recommendedName>
        <fullName evidence="4">MuF-like minor capsid protein</fullName>
    </recommendedName>
</protein>
<comment type="caution">
    <text evidence="2">The sequence shown here is derived from an EMBL/GenBank/DDBJ whole genome shotgun (WGS) entry which is preliminary data.</text>
</comment>